<dbReference type="Gene3D" id="2.120.10.30">
    <property type="entry name" value="TolB, C-terminal domain"/>
    <property type="match status" value="1"/>
</dbReference>
<dbReference type="Proteomes" id="UP000656804">
    <property type="component" value="Unassembled WGS sequence"/>
</dbReference>
<comment type="caution">
    <text evidence="5">The sequence shown here is derived from an EMBL/GenBank/DDBJ whole genome shotgun (WGS) entry which is preliminary data.</text>
</comment>
<evidence type="ECO:0000313" key="5">
    <source>
        <dbReference type="EMBL" id="MBF4163298.1"/>
    </source>
</evidence>
<feature type="binding site" evidence="3">
    <location>
        <position position="198"/>
    </location>
    <ligand>
        <name>a divalent metal cation</name>
        <dbReference type="ChEBI" id="CHEBI:60240"/>
    </ligand>
</feature>
<dbReference type="EMBL" id="JADIVZ010000010">
    <property type="protein sequence ID" value="MBF4163298.1"/>
    <property type="molecule type" value="Genomic_DNA"/>
</dbReference>
<organism evidence="5 6">
    <name type="scientific">Nocardioides acrostichi</name>
    <dbReference type="NCBI Taxonomy" id="2784339"/>
    <lineage>
        <taxon>Bacteria</taxon>
        <taxon>Bacillati</taxon>
        <taxon>Actinomycetota</taxon>
        <taxon>Actinomycetes</taxon>
        <taxon>Propionibacteriales</taxon>
        <taxon>Nocardioidaceae</taxon>
        <taxon>Nocardioides</taxon>
    </lineage>
</organism>
<keyword evidence="3" id="KW-0862">Zinc</keyword>
<dbReference type="InterPro" id="IPR011042">
    <property type="entry name" value="6-blade_b-propeller_TolB-like"/>
</dbReference>
<evidence type="ECO:0000256" key="1">
    <source>
        <dbReference type="ARBA" id="ARBA00008853"/>
    </source>
</evidence>
<evidence type="ECO:0000256" key="2">
    <source>
        <dbReference type="PIRSR" id="PIRSR605511-1"/>
    </source>
</evidence>
<name>A0A930YCA9_9ACTN</name>
<protein>
    <submittedName>
        <fullName evidence="5">SMP-30/gluconolactonase/LRE family protein</fullName>
    </submittedName>
</protein>
<dbReference type="InterPro" id="IPR005511">
    <property type="entry name" value="SMP-30"/>
</dbReference>
<sequence length="294" mass="30802">MDDAIVVAELRCAIGEGPFWDERSSRLLGVDLSAGEVWRLDPATGATDRWHLGGTVSAVLTSRGGEDELAVTRGRSVLLGCFGATDPHPWVEVASDSPVERLNDAGCDPRGRLWVGSMASDFSPDVSTLYRVGPQGAVAAHRPFQLANGLAWSPDARTLYLVDSRAHEILRFAYDPATGRCERRLSSLAVDPAWGFADGLCVAADGSLWVAMYAGWAVRQLTPEGECLAVVDLPVAKATSVCFGGPGLADLYVTTAAAGLTEEEAAAQPHAGDLFMVPGAGPGLAVSGLDPAAR</sequence>
<dbReference type="SUPFAM" id="SSF63829">
    <property type="entry name" value="Calcium-dependent phosphotriesterase"/>
    <property type="match status" value="1"/>
</dbReference>
<dbReference type="RefSeq" id="WP_194504549.1">
    <property type="nucleotide sequence ID" value="NZ_JADIVZ010000010.1"/>
</dbReference>
<reference evidence="5" key="1">
    <citation type="submission" date="2020-11" db="EMBL/GenBank/DDBJ databases">
        <title>Nocardioides sp. CBS4Y-1, whole genome shotgun sequence.</title>
        <authorList>
            <person name="Tuo L."/>
        </authorList>
    </citation>
    <scope>NUCLEOTIDE SEQUENCE</scope>
    <source>
        <strain evidence="5">CBS4Y-1</strain>
    </source>
</reference>
<dbReference type="GO" id="GO:0005509">
    <property type="term" value="F:calcium ion binding"/>
    <property type="evidence" value="ECO:0007669"/>
    <property type="project" value="TreeGrafter"/>
</dbReference>
<keyword evidence="6" id="KW-1185">Reference proteome</keyword>
<feature type="binding site" evidence="3">
    <location>
        <position position="16"/>
    </location>
    <ligand>
        <name>a divalent metal cation</name>
        <dbReference type="ChEBI" id="CHEBI:60240"/>
    </ligand>
</feature>
<feature type="active site" description="Proton donor/acceptor" evidence="2">
    <location>
        <position position="198"/>
    </location>
</feature>
<dbReference type="PANTHER" id="PTHR10907">
    <property type="entry name" value="REGUCALCIN"/>
    <property type="match status" value="1"/>
</dbReference>
<dbReference type="PRINTS" id="PR01790">
    <property type="entry name" value="SMP30FAMILY"/>
</dbReference>
<evidence type="ECO:0000256" key="3">
    <source>
        <dbReference type="PIRSR" id="PIRSR605511-2"/>
    </source>
</evidence>
<dbReference type="GO" id="GO:0004341">
    <property type="term" value="F:gluconolactonase activity"/>
    <property type="evidence" value="ECO:0007669"/>
    <property type="project" value="TreeGrafter"/>
</dbReference>
<evidence type="ECO:0000259" key="4">
    <source>
        <dbReference type="Pfam" id="PF08450"/>
    </source>
</evidence>
<feature type="binding site" evidence="3">
    <location>
        <position position="103"/>
    </location>
    <ligand>
        <name>substrate</name>
    </ligand>
</feature>
<evidence type="ECO:0000313" key="6">
    <source>
        <dbReference type="Proteomes" id="UP000656804"/>
    </source>
</evidence>
<dbReference type="PANTHER" id="PTHR10907:SF47">
    <property type="entry name" value="REGUCALCIN"/>
    <property type="match status" value="1"/>
</dbReference>
<feature type="binding site" evidence="3">
    <location>
        <position position="121"/>
    </location>
    <ligand>
        <name>substrate</name>
    </ligand>
</feature>
<dbReference type="AlphaFoldDB" id="A0A930YCA9"/>
<accession>A0A930YCA9</accession>
<feature type="binding site" evidence="3">
    <location>
        <position position="148"/>
    </location>
    <ligand>
        <name>a divalent metal cation</name>
        <dbReference type="ChEBI" id="CHEBI:60240"/>
    </ligand>
</feature>
<feature type="domain" description="SMP-30/Gluconolactonase/LRE-like region" evidence="4">
    <location>
        <begin position="14"/>
        <end position="256"/>
    </location>
</feature>
<keyword evidence="3" id="KW-0479">Metal-binding</keyword>
<dbReference type="InterPro" id="IPR013658">
    <property type="entry name" value="SGL"/>
</dbReference>
<gene>
    <name evidence="5" type="ORF">ISG29_16530</name>
</gene>
<feature type="binding site" evidence="3">
    <location>
        <position position="101"/>
    </location>
    <ligand>
        <name>substrate</name>
    </ligand>
</feature>
<dbReference type="GO" id="GO:0019853">
    <property type="term" value="P:L-ascorbic acid biosynthetic process"/>
    <property type="evidence" value="ECO:0007669"/>
    <property type="project" value="TreeGrafter"/>
</dbReference>
<dbReference type="Pfam" id="PF08450">
    <property type="entry name" value="SGL"/>
    <property type="match status" value="1"/>
</dbReference>
<proteinExistence type="inferred from homology"/>
<comment type="cofactor">
    <cofactor evidence="3">
        <name>Zn(2+)</name>
        <dbReference type="ChEBI" id="CHEBI:29105"/>
    </cofactor>
    <text evidence="3">Binds 1 divalent metal cation per subunit.</text>
</comment>
<comment type="similarity">
    <text evidence="1">Belongs to the SMP-30/CGR1 family.</text>
</comment>